<keyword evidence="7" id="KW-1185">Reference proteome</keyword>
<evidence type="ECO:0000256" key="1">
    <source>
        <dbReference type="ARBA" id="ARBA00005495"/>
    </source>
</evidence>
<evidence type="ECO:0000313" key="7">
    <source>
        <dbReference type="Proteomes" id="UP000184356"/>
    </source>
</evidence>
<dbReference type="VEuPathDB" id="FungiDB:ASPSYDRAFT_44689"/>
<dbReference type="PROSITE" id="PS51891">
    <property type="entry name" value="CENP_V_GFA"/>
    <property type="match status" value="1"/>
</dbReference>
<dbReference type="GeneID" id="63762963"/>
<proteinExistence type="inferred from homology"/>
<feature type="domain" description="CENP-V/GFA" evidence="5">
    <location>
        <begin position="19"/>
        <end position="130"/>
    </location>
</feature>
<reference evidence="7" key="1">
    <citation type="journal article" date="2017" name="Genome Biol.">
        <title>Comparative genomics reveals high biological diversity and specific adaptations in the industrially and medically important fungal genus Aspergillus.</title>
        <authorList>
            <person name="de Vries R.P."/>
            <person name="Riley R."/>
            <person name="Wiebenga A."/>
            <person name="Aguilar-Osorio G."/>
            <person name="Amillis S."/>
            <person name="Uchima C.A."/>
            <person name="Anderluh G."/>
            <person name="Asadollahi M."/>
            <person name="Askin M."/>
            <person name="Barry K."/>
            <person name="Battaglia E."/>
            <person name="Bayram O."/>
            <person name="Benocci T."/>
            <person name="Braus-Stromeyer S.A."/>
            <person name="Caldana C."/>
            <person name="Canovas D."/>
            <person name="Cerqueira G.C."/>
            <person name="Chen F."/>
            <person name="Chen W."/>
            <person name="Choi C."/>
            <person name="Clum A."/>
            <person name="Dos Santos R.A."/>
            <person name="Damasio A.R."/>
            <person name="Diallinas G."/>
            <person name="Emri T."/>
            <person name="Fekete E."/>
            <person name="Flipphi M."/>
            <person name="Freyberg S."/>
            <person name="Gallo A."/>
            <person name="Gournas C."/>
            <person name="Habgood R."/>
            <person name="Hainaut M."/>
            <person name="Harispe M.L."/>
            <person name="Henrissat B."/>
            <person name="Hilden K.S."/>
            <person name="Hope R."/>
            <person name="Hossain A."/>
            <person name="Karabika E."/>
            <person name="Karaffa L."/>
            <person name="Karanyi Z."/>
            <person name="Krasevec N."/>
            <person name="Kuo A."/>
            <person name="Kusch H."/>
            <person name="LaButti K."/>
            <person name="Lagendijk E.L."/>
            <person name="Lapidus A."/>
            <person name="Levasseur A."/>
            <person name="Lindquist E."/>
            <person name="Lipzen A."/>
            <person name="Logrieco A.F."/>
            <person name="MacCabe A."/>
            <person name="Maekelae M.R."/>
            <person name="Malavazi I."/>
            <person name="Melin P."/>
            <person name="Meyer V."/>
            <person name="Mielnichuk N."/>
            <person name="Miskei M."/>
            <person name="Molnar A.P."/>
            <person name="Mule G."/>
            <person name="Ngan C.Y."/>
            <person name="Orejas M."/>
            <person name="Orosz E."/>
            <person name="Ouedraogo J.P."/>
            <person name="Overkamp K.M."/>
            <person name="Park H.-S."/>
            <person name="Perrone G."/>
            <person name="Piumi F."/>
            <person name="Punt P.J."/>
            <person name="Ram A.F."/>
            <person name="Ramon A."/>
            <person name="Rauscher S."/>
            <person name="Record E."/>
            <person name="Riano-Pachon D.M."/>
            <person name="Robert V."/>
            <person name="Roehrig J."/>
            <person name="Ruller R."/>
            <person name="Salamov A."/>
            <person name="Salih N.S."/>
            <person name="Samson R.A."/>
            <person name="Sandor E."/>
            <person name="Sanguinetti M."/>
            <person name="Schuetze T."/>
            <person name="Sepcic K."/>
            <person name="Shelest E."/>
            <person name="Sherlock G."/>
            <person name="Sophianopoulou V."/>
            <person name="Squina F.M."/>
            <person name="Sun H."/>
            <person name="Susca A."/>
            <person name="Todd R.B."/>
            <person name="Tsang A."/>
            <person name="Unkles S.E."/>
            <person name="van de Wiele N."/>
            <person name="van Rossen-Uffink D."/>
            <person name="Oliveira J.V."/>
            <person name="Vesth T.C."/>
            <person name="Visser J."/>
            <person name="Yu J.-H."/>
            <person name="Zhou M."/>
            <person name="Andersen M.R."/>
            <person name="Archer D.B."/>
            <person name="Baker S.E."/>
            <person name="Benoit I."/>
            <person name="Brakhage A.A."/>
            <person name="Braus G.H."/>
            <person name="Fischer R."/>
            <person name="Frisvad J.C."/>
            <person name="Goldman G.H."/>
            <person name="Houbraken J."/>
            <person name="Oakley B."/>
            <person name="Pocsi I."/>
            <person name="Scazzocchio C."/>
            <person name="Seiboth B."/>
            <person name="vanKuyk P.A."/>
            <person name="Wortman J."/>
            <person name="Dyer P.S."/>
            <person name="Grigoriev I.V."/>
        </authorList>
    </citation>
    <scope>NUCLEOTIDE SEQUENCE [LARGE SCALE GENOMIC DNA]</scope>
    <source>
        <strain evidence="7">CBS 593.65</strain>
    </source>
</reference>
<gene>
    <name evidence="6" type="ORF">ASPSYDRAFT_44689</name>
</gene>
<keyword evidence="2" id="KW-0479">Metal-binding</keyword>
<dbReference type="OrthoDB" id="9985472at2759"/>
<name>A0A1L9TLK3_9EURO</name>
<dbReference type="Pfam" id="PF04828">
    <property type="entry name" value="GFA"/>
    <property type="match status" value="1"/>
</dbReference>
<dbReference type="PANTHER" id="PTHR33337">
    <property type="entry name" value="GFA DOMAIN-CONTAINING PROTEIN"/>
    <property type="match status" value="1"/>
</dbReference>
<protein>
    <recommendedName>
        <fullName evidence="5">CENP-V/GFA domain-containing protein</fullName>
    </recommendedName>
</protein>
<keyword evidence="4" id="KW-0456">Lyase</keyword>
<accession>A0A1L9TLK3</accession>
<dbReference type="GO" id="GO:0016846">
    <property type="term" value="F:carbon-sulfur lyase activity"/>
    <property type="evidence" value="ECO:0007669"/>
    <property type="project" value="InterPro"/>
</dbReference>
<dbReference type="STRING" id="1036612.A0A1L9TLK3"/>
<dbReference type="EMBL" id="KV878585">
    <property type="protein sequence ID" value="OJJ60261.1"/>
    <property type="molecule type" value="Genomic_DNA"/>
</dbReference>
<comment type="similarity">
    <text evidence="1">Belongs to the Gfa family.</text>
</comment>
<evidence type="ECO:0000256" key="2">
    <source>
        <dbReference type="ARBA" id="ARBA00022723"/>
    </source>
</evidence>
<evidence type="ECO:0000259" key="5">
    <source>
        <dbReference type="PROSITE" id="PS51891"/>
    </source>
</evidence>
<dbReference type="GO" id="GO:0046872">
    <property type="term" value="F:metal ion binding"/>
    <property type="evidence" value="ECO:0007669"/>
    <property type="project" value="UniProtKB-KW"/>
</dbReference>
<organism evidence="6 7">
    <name type="scientific">Aspergillus sydowii CBS 593.65</name>
    <dbReference type="NCBI Taxonomy" id="1036612"/>
    <lineage>
        <taxon>Eukaryota</taxon>
        <taxon>Fungi</taxon>
        <taxon>Dikarya</taxon>
        <taxon>Ascomycota</taxon>
        <taxon>Pezizomycotina</taxon>
        <taxon>Eurotiomycetes</taxon>
        <taxon>Eurotiomycetidae</taxon>
        <taxon>Eurotiales</taxon>
        <taxon>Aspergillaceae</taxon>
        <taxon>Aspergillus</taxon>
        <taxon>Aspergillus subgen. Nidulantes</taxon>
    </lineage>
</organism>
<dbReference type="Gene3D" id="3.90.1590.10">
    <property type="entry name" value="glutathione-dependent formaldehyde- activating enzyme (gfa)"/>
    <property type="match status" value="1"/>
</dbReference>
<dbReference type="PANTHER" id="PTHR33337:SF40">
    <property type="entry name" value="CENP-V_GFA DOMAIN-CONTAINING PROTEIN-RELATED"/>
    <property type="match status" value="1"/>
</dbReference>
<evidence type="ECO:0000313" key="6">
    <source>
        <dbReference type="EMBL" id="OJJ60261.1"/>
    </source>
</evidence>
<dbReference type="AlphaFoldDB" id="A0A1L9TLK3"/>
<evidence type="ECO:0000256" key="3">
    <source>
        <dbReference type="ARBA" id="ARBA00022833"/>
    </source>
</evidence>
<keyword evidence="3" id="KW-0862">Zinc</keyword>
<dbReference type="InterPro" id="IPR006913">
    <property type="entry name" value="CENP-V/GFA"/>
</dbReference>
<dbReference type="InterPro" id="IPR011057">
    <property type="entry name" value="Mss4-like_sf"/>
</dbReference>
<dbReference type="RefSeq" id="XP_040704067.1">
    <property type="nucleotide sequence ID" value="XM_040846890.1"/>
</dbReference>
<dbReference type="Proteomes" id="UP000184356">
    <property type="component" value="Unassembled WGS sequence"/>
</dbReference>
<dbReference type="SUPFAM" id="SSF51316">
    <property type="entry name" value="Mss4-like"/>
    <property type="match status" value="1"/>
</dbReference>
<evidence type="ECO:0000256" key="4">
    <source>
        <dbReference type="ARBA" id="ARBA00023239"/>
    </source>
</evidence>
<sequence>MSLSLQRKILDLVVKMPSYAGSCTCRRIQYDLNLSSPDDARTSLCHCSSCKKAFGTNYGLTAKIPKDALQITAGRTKEFAQDNGSGSIVHREFCDNCGSFICEYGDAVKDKFRYLVVGSLDDPEALPPKGEFFCSNRASWMPEVPNVFHKKQIKE</sequence>